<evidence type="ECO:0000256" key="1">
    <source>
        <dbReference type="ARBA" id="ARBA00004127"/>
    </source>
</evidence>
<dbReference type="PANTHER" id="PTHR23514">
    <property type="entry name" value="BYPASS OF STOP CODON PROTEIN 6"/>
    <property type="match status" value="1"/>
</dbReference>
<dbReference type="InterPro" id="IPR036259">
    <property type="entry name" value="MFS_trans_sf"/>
</dbReference>
<evidence type="ECO:0000256" key="2">
    <source>
        <dbReference type="ARBA" id="ARBA00008335"/>
    </source>
</evidence>
<evidence type="ECO:0000256" key="3">
    <source>
        <dbReference type="ARBA" id="ARBA00022448"/>
    </source>
</evidence>
<reference evidence="10" key="1">
    <citation type="submission" date="2016-03" db="EMBL/GenBank/DDBJ databases">
        <authorList>
            <person name="Ploux O."/>
        </authorList>
    </citation>
    <scope>NUCLEOTIDE SEQUENCE [LARGE SCALE GENOMIC DNA]</scope>
    <source>
        <strain evidence="10">UK7</strain>
    </source>
</reference>
<dbReference type="InterPro" id="IPR011701">
    <property type="entry name" value="MFS"/>
</dbReference>
<dbReference type="Proteomes" id="UP000178129">
    <property type="component" value="Unassembled WGS sequence"/>
</dbReference>
<feature type="transmembrane region" description="Helical" evidence="7">
    <location>
        <begin position="425"/>
        <end position="446"/>
    </location>
</feature>
<dbReference type="SUPFAM" id="SSF103473">
    <property type="entry name" value="MFS general substrate transporter"/>
    <property type="match status" value="1"/>
</dbReference>
<dbReference type="InterPro" id="IPR051788">
    <property type="entry name" value="MFS_Transporter"/>
</dbReference>
<comment type="similarity">
    <text evidence="2">Belongs to the major facilitator superfamily.</text>
</comment>
<feature type="transmembrane region" description="Helical" evidence="7">
    <location>
        <begin position="369"/>
        <end position="388"/>
    </location>
</feature>
<evidence type="ECO:0000256" key="5">
    <source>
        <dbReference type="ARBA" id="ARBA00022989"/>
    </source>
</evidence>
<feature type="transmembrane region" description="Helical" evidence="7">
    <location>
        <begin position="452"/>
        <end position="474"/>
    </location>
</feature>
<comment type="caution">
    <text evidence="9">The sequence shown here is derived from an EMBL/GenBank/DDBJ whole genome shotgun (WGS) entry which is preliminary data.</text>
</comment>
<evidence type="ECO:0000313" key="9">
    <source>
        <dbReference type="EMBL" id="CZT03161.1"/>
    </source>
</evidence>
<dbReference type="FunCoup" id="A0A1E1KY47">
    <property type="interactions" value="21"/>
</dbReference>
<evidence type="ECO:0000259" key="8">
    <source>
        <dbReference type="PROSITE" id="PS50850"/>
    </source>
</evidence>
<dbReference type="PANTHER" id="PTHR23514:SF3">
    <property type="entry name" value="BYPASS OF STOP CODON PROTEIN 6"/>
    <property type="match status" value="1"/>
</dbReference>
<organism evidence="9 10">
    <name type="scientific">Rhynchosporium graminicola</name>
    <dbReference type="NCBI Taxonomy" id="2792576"/>
    <lineage>
        <taxon>Eukaryota</taxon>
        <taxon>Fungi</taxon>
        <taxon>Dikarya</taxon>
        <taxon>Ascomycota</taxon>
        <taxon>Pezizomycotina</taxon>
        <taxon>Leotiomycetes</taxon>
        <taxon>Helotiales</taxon>
        <taxon>Ploettnerulaceae</taxon>
        <taxon>Rhynchosporium</taxon>
    </lineage>
</organism>
<evidence type="ECO:0000256" key="6">
    <source>
        <dbReference type="ARBA" id="ARBA00023136"/>
    </source>
</evidence>
<feature type="transmembrane region" description="Helical" evidence="7">
    <location>
        <begin position="136"/>
        <end position="155"/>
    </location>
</feature>
<name>A0A1E1KY47_9HELO</name>
<keyword evidence="5 7" id="KW-1133">Transmembrane helix</keyword>
<evidence type="ECO:0000256" key="7">
    <source>
        <dbReference type="SAM" id="Phobius"/>
    </source>
</evidence>
<keyword evidence="10" id="KW-1185">Reference proteome</keyword>
<protein>
    <recommendedName>
        <fullName evidence="8">Major facilitator superfamily (MFS) profile domain-containing protein</fullName>
    </recommendedName>
</protein>
<dbReference type="Pfam" id="PF07690">
    <property type="entry name" value="MFS_1"/>
    <property type="match status" value="1"/>
</dbReference>
<dbReference type="AlphaFoldDB" id="A0A1E1KY47"/>
<sequence>MGLNIVSNNVARARGKYPSRPSIANFETLSATIWYSMVHPDAFKVSGLRIPWEQQQHHLSHDLKLYFMVVDTQSEESPLLGDSDSSGLLCRNGAPHLWMILRVGAAMYSFAFLGLFTATIGVMLQPLIHHYSLSDVQVSLVFIVGPAGYIMAAQLNNQVHWKLGQRGMAVLAPTCHTIGVLIIATHPPFPIVLLGFAIGAFGSGFLDGSLCAWAATVHNANTVTGMMQGSFSVGAALGPFLAGNVLPAWNGHWYDWYYVLAIASILELCLLFLVFRNETADKYRGQAQDEEALSRHIFHHRATWLVAVYLLAYCGIETAISGWMVTFMIRSRDATPHFASISSTGFWGGMAAGRFTLGIVTDKLGVGRANIVYFVITLAVQVVFAFVRNDVACIILLGIIGFFMGPMFACGIVQVTRLLPRELHVAAISFGASAGQFGAALLPFGIGACIQAMGINMFPVAIVSLSFLTFLSWLPLL</sequence>
<dbReference type="PROSITE" id="PS50850">
    <property type="entry name" value="MFS"/>
    <property type="match status" value="1"/>
</dbReference>
<feature type="transmembrane region" description="Helical" evidence="7">
    <location>
        <begin position="105"/>
        <end position="124"/>
    </location>
</feature>
<dbReference type="InterPro" id="IPR020846">
    <property type="entry name" value="MFS_dom"/>
</dbReference>
<keyword evidence="6 7" id="KW-0472">Membrane</keyword>
<dbReference type="FunFam" id="1.20.1250.20:FF:000286">
    <property type="entry name" value="MFS efflux transporter"/>
    <property type="match status" value="1"/>
</dbReference>
<feature type="transmembrane region" description="Helical" evidence="7">
    <location>
        <begin position="256"/>
        <end position="275"/>
    </location>
</feature>
<feature type="transmembrane region" description="Helical" evidence="7">
    <location>
        <begin position="304"/>
        <end position="325"/>
    </location>
</feature>
<accession>A0A1E1KY47</accession>
<dbReference type="EMBL" id="FJUW01000027">
    <property type="protein sequence ID" value="CZT03161.1"/>
    <property type="molecule type" value="Genomic_DNA"/>
</dbReference>
<dbReference type="InParanoid" id="A0A1E1KY47"/>
<proteinExistence type="inferred from homology"/>
<comment type="subcellular location">
    <subcellularLocation>
        <location evidence="1">Endomembrane system</location>
        <topology evidence="1">Multi-pass membrane protein</topology>
    </subcellularLocation>
</comment>
<evidence type="ECO:0000256" key="4">
    <source>
        <dbReference type="ARBA" id="ARBA00022692"/>
    </source>
</evidence>
<dbReference type="Gene3D" id="1.20.1250.20">
    <property type="entry name" value="MFS general substrate transporter like domains"/>
    <property type="match status" value="2"/>
</dbReference>
<dbReference type="GO" id="GO:0012505">
    <property type="term" value="C:endomembrane system"/>
    <property type="evidence" value="ECO:0007669"/>
    <property type="project" value="UniProtKB-SubCell"/>
</dbReference>
<gene>
    <name evidence="9" type="ORF">RCO7_11331</name>
</gene>
<keyword evidence="3" id="KW-0813">Transport</keyword>
<feature type="domain" description="Major facilitator superfamily (MFS) profile" evidence="8">
    <location>
        <begin position="97"/>
        <end position="477"/>
    </location>
</feature>
<evidence type="ECO:0000313" key="10">
    <source>
        <dbReference type="Proteomes" id="UP000178129"/>
    </source>
</evidence>
<keyword evidence="4 7" id="KW-0812">Transmembrane</keyword>
<feature type="transmembrane region" description="Helical" evidence="7">
    <location>
        <begin position="394"/>
        <end position="413"/>
    </location>
</feature>
<dbReference type="GO" id="GO:0016020">
    <property type="term" value="C:membrane"/>
    <property type="evidence" value="ECO:0007669"/>
    <property type="project" value="TreeGrafter"/>
</dbReference>
<dbReference type="GO" id="GO:0022857">
    <property type="term" value="F:transmembrane transporter activity"/>
    <property type="evidence" value="ECO:0007669"/>
    <property type="project" value="InterPro"/>
</dbReference>